<dbReference type="AlphaFoldDB" id="A0A5J4U9D3"/>
<comment type="pathway">
    <text evidence="9">Carbohydrate degradation; glycolysis; pyruvate from D-glyceraldehyde 3-phosphate: step 2/5.</text>
</comment>
<dbReference type="Gene3D" id="3.40.50.1260">
    <property type="entry name" value="Phosphoglycerate kinase, N-terminal domain"/>
    <property type="match status" value="1"/>
</dbReference>
<evidence type="ECO:0000256" key="10">
    <source>
        <dbReference type="RuleBase" id="RU000696"/>
    </source>
</evidence>
<dbReference type="EC" id="2.7.2.3" evidence="3 9"/>
<protein>
    <recommendedName>
        <fullName evidence="3 9">Phosphoglycerate kinase</fullName>
        <ecNumber evidence="3 9">2.7.2.3</ecNumber>
    </recommendedName>
</protein>
<keyword evidence="7" id="KW-0067">ATP-binding</keyword>
<evidence type="ECO:0000256" key="7">
    <source>
        <dbReference type="ARBA" id="ARBA00022840"/>
    </source>
</evidence>
<evidence type="ECO:0000256" key="9">
    <source>
        <dbReference type="RuleBase" id="RU000532"/>
    </source>
</evidence>
<keyword evidence="8" id="KW-0460">Magnesium</keyword>
<name>A0A5J4U9D3_9EUKA</name>
<comment type="cofactor">
    <cofactor evidence="1">
        <name>Mg(2+)</name>
        <dbReference type="ChEBI" id="CHEBI:18420"/>
    </cofactor>
</comment>
<comment type="subunit">
    <text evidence="10">Monomer.</text>
</comment>
<dbReference type="InterPro" id="IPR001576">
    <property type="entry name" value="Phosphoglycerate_kinase"/>
</dbReference>
<dbReference type="InterPro" id="IPR015824">
    <property type="entry name" value="Phosphoglycerate_kinase_N"/>
</dbReference>
<dbReference type="Proteomes" id="UP000324800">
    <property type="component" value="Unassembled WGS sequence"/>
</dbReference>
<dbReference type="InterPro" id="IPR036043">
    <property type="entry name" value="Phosphoglycerate_kinase_sf"/>
</dbReference>
<dbReference type="EMBL" id="SNRW01019330">
    <property type="protein sequence ID" value="KAA6366491.1"/>
    <property type="molecule type" value="Genomic_DNA"/>
</dbReference>
<comment type="similarity">
    <text evidence="2 9">Belongs to the phosphoglycerate kinase family.</text>
</comment>
<evidence type="ECO:0000256" key="6">
    <source>
        <dbReference type="ARBA" id="ARBA00022777"/>
    </source>
</evidence>
<dbReference type="Pfam" id="PF00162">
    <property type="entry name" value="PGK"/>
    <property type="match status" value="1"/>
</dbReference>
<evidence type="ECO:0000256" key="2">
    <source>
        <dbReference type="ARBA" id="ARBA00008982"/>
    </source>
</evidence>
<gene>
    <name evidence="11" type="ORF">EZS28_037983</name>
</gene>
<dbReference type="UniPathway" id="UPA00109">
    <property type="reaction ID" value="UER00185"/>
</dbReference>
<keyword evidence="4 9" id="KW-0808">Transferase</keyword>
<dbReference type="GO" id="GO:0006096">
    <property type="term" value="P:glycolytic process"/>
    <property type="evidence" value="ECO:0007669"/>
    <property type="project" value="UniProtKB-UniPathway"/>
</dbReference>
<evidence type="ECO:0000313" key="11">
    <source>
        <dbReference type="EMBL" id="KAA6366491.1"/>
    </source>
</evidence>
<dbReference type="GO" id="GO:0004618">
    <property type="term" value="F:phosphoglycerate kinase activity"/>
    <property type="evidence" value="ECO:0007669"/>
    <property type="project" value="UniProtKB-EC"/>
</dbReference>
<evidence type="ECO:0000313" key="12">
    <source>
        <dbReference type="Proteomes" id="UP000324800"/>
    </source>
</evidence>
<proteinExistence type="inferred from homology"/>
<sequence length="55" mass="6289">MSFRKLYYKNVDLKGQTVVVCVDFNVPLTPDLKIDDNARIRKVLPTNEHLLSVDG</sequence>
<dbReference type="OrthoDB" id="275353at2759"/>
<evidence type="ECO:0000256" key="1">
    <source>
        <dbReference type="ARBA" id="ARBA00001946"/>
    </source>
</evidence>
<keyword evidence="6 9" id="KW-0418">Kinase</keyword>
<reference evidence="11 12" key="1">
    <citation type="submission" date="2019-03" db="EMBL/GenBank/DDBJ databases">
        <title>Single cell metagenomics reveals metabolic interactions within the superorganism composed of flagellate Streblomastix strix and complex community of Bacteroidetes bacteria on its surface.</title>
        <authorList>
            <person name="Treitli S.C."/>
            <person name="Kolisko M."/>
            <person name="Husnik F."/>
            <person name="Keeling P."/>
            <person name="Hampl V."/>
        </authorList>
    </citation>
    <scope>NUCLEOTIDE SEQUENCE [LARGE SCALE GENOMIC DNA]</scope>
    <source>
        <strain evidence="11">ST1C</strain>
    </source>
</reference>
<organism evidence="11 12">
    <name type="scientific">Streblomastix strix</name>
    <dbReference type="NCBI Taxonomy" id="222440"/>
    <lineage>
        <taxon>Eukaryota</taxon>
        <taxon>Metamonada</taxon>
        <taxon>Preaxostyla</taxon>
        <taxon>Oxymonadida</taxon>
        <taxon>Streblomastigidae</taxon>
        <taxon>Streblomastix</taxon>
    </lineage>
</organism>
<feature type="non-terminal residue" evidence="11">
    <location>
        <position position="55"/>
    </location>
</feature>
<comment type="caution">
    <text evidence="11">The sequence shown here is derived from an EMBL/GenBank/DDBJ whole genome shotgun (WGS) entry which is preliminary data.</text>
</comment>
<evidence type="ECO:0000256" key="4">
    <source>
        <dbReference type="ARBA" id="ARBA00022679"/>
    </source>
</evidence>
<evidence type="ECO:0000256" key="5">
    <source>
        <dbReference type="ARBA" id="ARBA00022741"/>
    </source>
</evidence>
<evidence type="ECO:0000256" key="8">
    <source>
        <dbReference type="ARBA" id="ARBA00022842"/>
    </source>
</evidence>
<dbReference type="GO" id="GO:0005524">
    <property type="term" value="F:ATP binding"/>
    <property type="evidence" value="ECO:0007669"/>
    <property type="project" value="UniProtKB-KW"/>
</dbReference>
<comment type="catalytic activity">
    <reaction evidence="9">
        <text>(2R)-3-phosphoglycerate + ATP = (2R)-3-phospho-glyceroyl phosphate + ADP</text>
        <dbReference type="Rhea" id="RHEA:14801"/>
        <dbReference type="ChEBI" id="CHEBI:30616"/>
        <dbReference type="ChEBI" id="CHEBI:57604"/>
        <dbReference type="ChEBI" id="CHEBI:58272"/>
        <dbReference type="ChEBI" id="CHEBI:456216"/>
        <dbReference type="EC" id="2.7.2.3"/>
    </reaction>
</comment>
<evidence type="ECO:0000256" key="3">
    <source>
        <dbReference type="ARBA" id="ARBA00013061"/>
    </source>
</evidence>
<dbReference type="SUPFAM" id="SSF53748">
    <property type="entry name" value="Phosphoglycerate kinase"/>
    <property type="match status" value="1"/>
</dbReference>
<dbReference type="PRINTS" id="PR00477">
    <property type="entry name" value="PHGLYCKINASE"/>
</dbReference>
<accession>A0A5J4U9D3</accession>
<keyword evidence="5" id="KW-0547">Nucleotide-binding</keyword>